<feature type="domain" description="Cupin type-2" evidence="2">
    <location>
        <begin position="38"/>
        <end position="107"/>
    </location>
</feature>
<dbReference type="InterPro" id="IPR011051">
    <property type="entry name" value="RmlC_Cupin_sf"/>
</dbReference>
<name>A0A7D5P475_9EURY</name>
<evidence type="ECO:0000256" key="1">
    <source>
        <dbReference type="SAM" id="MobiDB-lite"/>
    </source>
</evidence>
<organism evidence="3 4">
    <name type="scientific">Halosimplex rubrum</name>
    <dbReference type="NCBI Taxonomy" id="869889"/>
    <lineage>
        <taxon>Archaea</taxon>
        <taxon>Methanobacteriati</taxon>
        <taxon>Methanobacteriota</taxon>
        <taxon>Stenosarchaea group</taxon>
        <taxon>Halobacteria</taxon>
        <taxon>Halobacteriales</taxon>
        <taxon>Haloarculaceae</taxon>
        <taxon>Halosimplex</taxon>
    </lineage>
</organism>
<dbReference type="InterPro" id="IPR013096">
    <property type="entry name" value="Cupin_2"/>
</dbReference>
<dbReference type="EMBL" id="CP058910">
    <property type="protein sequence ID" value="QLH77824.1"/>
    <property type="molecule type" value="Genomic_DNA"/>
</dbReference>
<dbReference type="KEGG" id="hrr:HZS55_11160"/>
<dbReference type="InterPro" id="IPR014710">
    <property type="entry name" value="RmlC-like_jellyroll"/>
</dbReference>
<dbReference type="SUPFAM" id="SSF51182">
    <property type="entry name" value="RmlC-like cupins"/>
    <property type="match status" value="1"/>
</dbReference>
<evidence type="ECO:0000313" key="3">
    <source>
        <dbReference type="EMBL" id="QLH77824.1"/>
    </source>
</evidence>
<evidence type="ECO:0000259" key="2">
    <source>
        <dbReference type="Pfam" id="PF07883"/>
    </source>
</evidence>
<dbReference type="Pfam" id="PF07883">
    <property type="entry name" value="Cupin_2"/>
    <property type="match status" value="1"/>
</dbReference>
<dbReference type="OrthoDB" id="192542at2157"/>
<feature type="compositionally biased region" description="Basic and acidic residues" evidence="1">
    <location>
        <begin position="90"/>
        <end position="99"/>
    </location>
</feature>
<dbReference type="AlphaFoldDB" id="A0A7D5P475"/>
<protein>
    <submittedName>
        <fullName evidence="3">Cupin domain-containing protein</fullName>
    </submittedName>
</protein>
<dbReference type="RefSeq" id="WP_179907713.1">
    <property type="nucleotide sequence ID" value="NZ_CP058910.1"/>
</dbReference>
<accession>A0A7D5P475</accession>
<feature type="region of interest" description="Disordered" evidence="1">
    <location>
        <begin position="89"/>
        <end position="124"/>
    </location>
</feature>
<keyword evidence="4" id="KW-1185">Reference proteome</keyword>
<evidence type="ECO:0000313" key="4">
    <source>
        <dbReference type="Proteomes" id="UP000509667"/>
    </source>
</evidence>
<sequence>MGYHVVDPDELEPEPDRPSEMRYVSEAAGMERLGLRTYTVEPGEEIPLSGMHYHDEQEEVFYVISGMLAVETPEETYRVETDQFFVAEPESPHRAHVGDDADGPVRVIGVGAPPVSDGHSYEGE</sequence>
<dbReference type="Proteomes" id="UP000509667">
    <property type="component" value="Chromosome"/>
</dbReference>
<proteinExistence type="predicted"/>
<dbReference type="Gene3D" id="2.60.120.10">
    <property type="entry name" value="Jelly Rolls"/>
    <property type="match status" value="1"/>
</dbReference>
<gene>
    <name evidence="3" type="ORF">HZS55_11160</name>
</gene>
<dbReference type="GeneID" id="56078429"/>
<reference evidence="3 4" key="1">
    <citation type="submission" date="2020-07" db="EMBL/GenBank/DDBJ databases">
        <title>Halosimplex pelagicum sp. nov. and Halosimplex rubrum sp. nov., isolated from salted brown alga Laminaria, and emended description of the genus Halosimplex.</title>
        <authorList>
            <person name="Cui H."/>
        </authorList>
    </citation>
    <scope>NUCLEOTIDE SEQUENCE [LARGE SCALE GENOMIC DNA]</scope>
    <source>
        <strain evidence="3 4">R27</strain>
    </source>
</reference>